<keyword evidence="1" id="KW-1133">Transmembrane helix</keyword>
<proteinExistence type="predicted"/>
<dbReference type="Proteomes" id="UP000663903">
    <property type="component" value="Chromosome"/>
</dbReference>
<feature type="transmembrane region" description="Helical" evidence="1">
    <location>
        <begin position="70"/>
        <end position="88"/>
    </location>
</feature>
<dbReference type="AlphaFoldDB" id="A0A975H4M2"/>
<dbReference type="KEGG" id="otd:J1M35_09185"/>
<sequence>MIRRAGFAAAWSVFAGLLYFTACTASLHDNYQPGIEFWRRLLWLGWPLLAAAAVLVLNRGRDTALRVQRFATGALLISMLMGLAVHFWPQIRVPWVGPADRTLATTVLRALSMPRFSGRSAVAAYSTGLMAFILWGIASTRARRRH</sequence>
<evidence type="ECO:0000256" key="1">
    <source>
        <dbReference type="SAM" id="Phobius"/>
    </source>
</evidence>
<gene>
    <name evidence="2" type="ORF">J1M35_09185</name>
</gene>
<dbReference type="EMBL" id="CP071796">
    <property type="protein sequence ID" value="QTD47014.1"/>
    <property type="molecule type" value="Genomic_DNA"/>
</dbReference>
<feature type="transmembrane region" description="Helical" evidence="1">
    <location>
        <begin position="121"/>
        <end position="138"/>
    </location>
</feature>
<reference evidence="2" key="1">
    <citation type="submission" date="2021-03" db="EMBL/GenBank/DDBJ databases">
        <title>Ottowia sp. 27C isolated from the cloaca of a Giant Asian pond turtle (Heosemys grandis).</title>
        <authorList>
            <person name="Spergser J."/>
            <person name="Busse H.-J."/>
        </authorList>
    </citation>
    <scope>NUCLEOTIDE SEQUENCE</scope>
    <source>
        <strain evidence="2">27C</strain>
    </source>
</reference>
<accession>A0A975H4M2</accession>
<evidence type="ECO:0008006" key="4">
    <source>
        <dbReference type="Google" id="ProtNLM"/>
    </source>
</evidence>
<dbReference type="RefSeq" id="WP_208010910.1">
    <property type="nucleotide sequence ID" value="NZ_CP071796.1"/>
</dbReference>
<evidence type="ECO:0000313" key="2">
    <source>
        <dbReference type="EMBL" id="QTD47014.1"/>
    </source>
</evidence>
<name>A0A975H4M2_9BURK</name>
<keyword evidence="1" id="KW-0812">Transmembrane</keyword>
<keyword evidence="3" id="KW-1185">Reference proteome</keyword>
<feature type="transmembrane region" description="Helical" evidence="1">
    <location>
        <begin position="41"/>
        <end position="58"/>
    </location>
</feature>
<protein>
    <recommendedName>
        <fullName evidence="4">Transmembrane protein</fullName>
    </recommendedName>
</protein>
<organism evidence="2 3">
    <name type="scientific">Ottowia testudinis</name>
    <dbReference type="NCBI Taxonomy" id="2816950"/>
    <lineage>
        <taxon>Bacteria</taxon>
        <taxon>Pseudomonadati</taxon>
        <taxon>Pseudomonadota</taxon>
        <taxon>Betaproteobacteria</taxon>
        <taxon>Burkholderiales</taxon>
        <taxon>Comamonadaceae</taxon>
        <taxon>Ottowia</taxon>
    </lineage>
</organism>
<keyword evidence="1" id="KW-0472">Membrane</keyword>
<evidence type="ECO:0000313" key="3">
    <source>
        <dbReference type="Proteomes" id="UP000663903"/>
    </source>
</evidence>